<reference evidence="1 2" key="1">
    <citation type="submission" date="2016-10" db="EMBL/GenBank/DDBJ databases">
        <authorList>
            <person name="de Groot N.N."/>
        </authorList>
    </citation>
    <scope>NUCLEOTIDE SEQUENCE [LARGE SCALE GENOMIC DNA]</scope>
    <source>
        <strain evidence="1 2">DSM 44468</strain>
    </source>
</reference>
<organism evidence="1 2">
    <name type="scientific">Amycolatopsis sacchari</name>
    <dbReference type="NCBI Taxonomy" id="115433"/>
    <lineage>
        <taxon>Bacteria</taxon>
        <taxon>Bacillati</taxon>
        <taxon>Actinomycetota</taxon>
        <taxon>Actinomycetes</taxon>
        <taxon>Pseudonocardiales</taxon>
        <taxon>Pseudonocardiaceae</taxon>
        <taxon>Amycolatopsis</taxon>
    </lineage>
</organism>
<proteinExistence type="predicted"/>
<evidence type="ECO:0008006" key="3">
    <source>
        <dbReference type="Google" id="ProtNLM"/>
    </source>
</evidence>
<dbReference type="Proteomes" id="UP000199025">
    <property type="component" value="Unassembled WGS sequence"/>
</dbReference>
<keyword evidence="2" id="KW-1185">Reference proteome</keyword>
<evidence type="ECO:0000313" key="1">
    <source>
        <dbReference type="EMBL" id="SFK51513.1"/>
    </source>
</evidence>
<sequence length="213" mass="24445">MTEGLLFVLAEPGRVPEAEFHDWYDTEHAPARVGVPGIRSGYRYRALDGRRPGWLAWYELDTEVLRGEAYQAIRRRSPREQSVVERLETLDRRVYELIDDQGTPVVESPVVVSVALSSGDERGLDAWYREEHVPLLLAIPGWRRVRRYRRVEGSGPDLLAFHEIDDVALFDRTAYRAATSTPWRSEVMARVTARERRVFGYHNTARPCPPGEG</sequence>
<name>A0A1I4A593_9PSEU</name>
<dbReference type="SUPFAM" id="SSF54909">
    <property type="entry name" value="Dimeric alpha+beta barrel"/>
    <property type="match status" value="2"/>
</dbReference>
<dbReference type="AlphaFoldDB" id="A0A1I4A593"/>
<dbReference type="OrthoDB" id="3481501at2"/>
<evidence type="ECO:0000313" key="2">
    <source>
        <dbReference type="Proteomes" id="UP000199025"/>
    </source>
</evidence>
<dbReference type="InterPro" id="IPR011008">
    <property type="entry name" value="Dimeric_a/b-barrel"/>
</dbReference>
<dbReference type="Gene3D" id="3.30.70.100">
    <property type="match status" value="1"/>
</dbReference>
<accession>A0A1I4A593</accession>
<dbReference type="EMBL" id="FORP01000023">
    <property type="protein sequence ID" value="SFK51513.1"/>
    <property type="molecule type" value="Genomic_DNA"/>
</dbReference>
<dbReference type="RefSeq" id="WP_091513900.1">
    <property type="nucleotide sequence ID" value="NZ_FORP01000023.1"/>
</dbReference>
<dbReference type="STRING" id="115433.SAMN05421835_12324"/>
<protein>
    <recommendedName>
        <fullName evidence="3">EthD domain-containing protein</fullName>
    </recommendedName>
</protein>
<gene>
    <name evidence="1" type="ORF">SAMN05421835_12324</name>
</gene>